<dbReference type="InterPro" id="IPR011990">
    <property type="entry name" value="TPR-like_helical_dom_sf"/>
</dbReference>
<keyword evidence="3" id="KW-1185">Reference proteome</keyword>
<proteinExistence type="predicted"/>
<dbReference type="Gene3D" id="1.25.40.10">
    <property type="entry name" value="Tetratricopeptide repeat domain"/>
    <property type="match status" value="1"/>
</dbReference>
<dbReference type="RefSeq" id="WP_183972055.1">
    <property type="nucleotide sequence ID" value="NZ_JACIBY010000002.1"/>
</dbReference>
<dbReference type="Proteomes" id="UP000541352">
    <property type="component" value="Unassembled WGS sequence"/>
</dbReference>
<name>A0A7W5ZHC8_9BACT</name>
<gene>
    <name evidence="2" type="ORF">FHS57_001316</name>
</gene>
<dbReference type="SUPFAM" id="SSF48452">
    <property type="entry name" value="TPR-like"/>
    <property type="match status" value="1"/>
</dbReference>
<evidence type="ECO:0000313" key="2">
    <source>
        <dbReference type="EMBL" id="MBB3837322.1"/>
    </source>
</evidence>
<evidence type="ECO:0000256" key="1">
    <source>
        <dbReference type="SAM" id="Phobius"/>
    </source>
</evidence>
<evidence type="ECO:0000313" key="3">
    <source>
        <dbReference type="Proteomes" id="UP000541352"/>
    </source>
</evidence>
<comment type="caution">
    <text evidence="2">The sequence shown here is derived from an EMBL/GenBank/DDBJ whole genome shotgun (WGS) entry which is preliminary data.</text>
</comment>
<accession>A0A7W5ZHC8</accession>
<keyword evidence="1" id="KW-1133">Transmembrane helix</keyword>
<reference evidence="2 3" key="1">
    <citation type="submission" date="2020-08" db="EMBL/GenBank/DDBJ databases">
        <title>Genomic Encyclopedia of Type Strains, Phase IV (KMG-IV): sequencing the most valuable type-strain genomes for metagenomic binning, comparative biology and taxonomic classification.</title>
        <authorList>
            <person name="Goeker M."/>
        </authorList>
    </citation>
    <scope>NUCLEOTIDE SEQUENCE [LARGE SCALE GENOMIC DNA]</scope>
    <source>
        <strain evidence="2 3">DSM 17976</strain>
    </source>
</reference>
<feature type="transmembrane region" description="Helical" evidence="1">
    <location>
        <begin position="229"/>
        <end position="251"/>
    </location>
</feature>
<keyword evidence="1" id="KW-0812">Transmembrane</keyword>
<dbReference type="AlphaFoldDB" id="A0A7W5ZHC8"/>
<organism evidence="2 3">
    <name type="scientific">Runella defluvii</name>
    <dbReference type="NCBI Taxonomy" id="370973"/>
    <lineage>
        <taxon>Bacteria</taxon>
        <taxon>Pseudomonadati</taxon>
        <taxon>Bacteroidota</taxon>
        <taxon>Cytophagia</taxon>
        <taxon>Cytophagales</taxon>
        <taxon>Spirosomataceae</taxon>
        <taxon>Runella</taxon>
    </lineage>
</organism>
<protein>
    <submittedName>
        <fullName evidence="2">Tetratricopeptide (TPR) repeat protein</fullName>
    </submittedName>
</protein>
<sequence length="280" mass="32409">MRYLKEWICIGLVIGLGLATMAQQTQSSDSLFLEYLLEKKAYNDVLNWTKYRKAFPYYRGLAYYNQLQLDSAISCFRQLPVIHAHFEKARFLEGIGHTFLKRYDKAQVALTDFVPKDSLFIALQNFQLAGVALLKRDTAGFVRRQKSFTGHYFAFSQEEDNLEKNYRQIRTHRRKSPWVAGMMSVVIPGSGKIYAGKTGQGIITFIQNVALGVQAYEAYRRDGWKSPRFLIYGGLFSFFYVGNVWGSALSVHVRRQEFNDKVNEQILFNMQIPIRTVFNQ</sequence>
<dbReference type="EMBL" id="JACIBY010000002">
    <property type="protein sequence ID" value="MBB3837322.1"/>
    <property type="molecule type" value="Genomic_DNA"/>
</dbReference>
<keyword evidence="1" id="KW-0472">Membrane</keyword>